<feature type="transmembrane region" description="Helical" evidence="1">
    <location>
        <begin position="102"/>
        <end position="124"/>
    </location>
</feature>
<proteinExistence type="predicted"/>
<dbReference type="EMBL" id="LN649230">
    <property type="protein sequence ID" value="CEI59955.1"/>
    <property type="molecule type" value="Genomic_DNA"/>
</dbReference>
<protein>
    <recommendedName>
        <fullName evidence="4">Saccharopine dehydrogenase NADP binding domain-containing protein</fullName>
    </recommendedName>
</protein>
<sequence length="243" mass="26530">MSSRPYEIIVLGATGWTATICAEHIARAFPINTKWSIAGRSAAKLEALRQSLRIINPDRLEPTVHICSGEMTMLGMRGGSLHTVLDVAENYGVRGWLTVDTYISVVLIHIISKIGILFLAVPWFRSFFRTKSFSPGDGPDRTESRKTESAEWKAVGYVTGVAEPVAFSRFAFQGALVDMAAILAVEAVATINDKLKFKDSNQVKASLSTPSTLGQTFVDRLRTTGFTIEIEGSRNADQMAGTL</sequence>
<dbReference type="OrthoDB" id="10268090at2759"/>
<organism evidence="2 3">
    <name type="scientific">Fusarium venenatum</name>
    <dbReference type="NCBI Taxonomy" id="56646"/>
    <lineage>
        <taxon>Eukaryota</taxon>
        <taxon>Fungi</taxon>
        <taxon>Dikarya</taxon>
        <taxon>Ascomycota</taxon>
        <taxon>Pezizomycotina</taxon>
        <taxon>Sordariomycetes</taxon>
        <taxon>Hypocreomycetidae</taxon>
        <taxon>Hypocreales</taxon>
        <taxon>Nectriaceae</taxon>
        <taxon>Fusarium</taxon>
    </lineage>
</organism>
<evidence type="ECO:0000313" key="2">
    <source>
        <dbReference type="EMBL" id="CEI59955.1"/>
    </source>
</evidence>
<evidence type="ECO:0000313" key="3">
    <source>
        <dbReference type="Proteomes" id="UP000245910"/>
    </source>
</evidence>
<evidence type="ECO:0008006" key="4">
    <source>
        <dbReference type="Google" id="ProtNLM"/>
    </source>
</evidence>
<name>A0A2L2TLE6_9HYPO</name>
<keyword evidence="1" id="KW-0812">Transmembrane</keyword>
<accession>A0A2L2TLE6</accession>
<dbReference type="Gene3D" id="3.40.50.720">
    <property type="entry name" value="NAD(P)-binding Rossmann-like Domain"/>
    <property type="match status" value="1"/>
</dbReference>
<reference evidence="3" key="1">
    <citation type="submission" date="2014-10" db="EMBL/GenBank/DDBJ databases">
        <authorList>
            <person name="King R."/>
        </authorList>
    </citation>
    <scope>NUCLEOTIDE SEQUENCE [LARGE SCALE GENOMIC DNA]</scope>
    <source>
        <strain evidence="3">A3/5</strain>
    </source>
</reference>
<dbReference type="Proteomes" id="UP000245910">
    <property type="component" value="Chromosome II"/>
</dbReference>
<keyword evidence="1" id="KW-1133">Transmembrane helix</keyword>
<evidence type="ECO:0000256" key="1">
    <source>
        <dbReference type="SAM" id="Phobius"/>
    </source>
</evidence>
<dbReference type="AlphaFoldDB" id="A0A2L2TLE6"/>
<keyword evidence="3" id="KW-1185">Reference proteome</keyword>
<keyword evidence="1" id="KW-0472">Membrane</keyword>